<reference evidence="1" key="1">
    <citation type="journal article" date="2020" name="Stud. Mycol.">
        <title>101 Dothideomycetes genomes: a test case for predicting lifestyles and emergence of pathogens.</title>
        <authorList>
            <person name="Haridas S."/>
            <person name="Albert R."/>
            <person name="Binder M."/>
            <person name="Bloem J."/>
            <person name="Labutti K."/>
            <person name="Salamov A."/>
            <person name="Andreopoulos B."/>
            <person name="Baker S."/>
            <person name="Barry K."/>
            <person name="Bills G."/>
            <person name="Bluhm B."/>
            <person name="Cannon C."/>
            <person name="Castanera R."/>
            <person name="Culley D."/>
            <person name="Daum C."/>
            <person name="Ezra D."/>
            <person name="Gonzalez J."/>
            <person name="Henrissat B."/>
            <person name="Kuo A."/>
            <person name="Liang C."/>
            <person name="Lipzen A."/>
            <person name="Lutzoni F."/>
            <person name="Magnuson J."/>
            <person name="Mondo S."/>
            <person name="Nolan M."/>
            <person name="Ohm R."/>
            <person name="Pangilinan J."/>
            <person name="Park H.-J."/>
            <person name="Ramirez L."/>
            <person name="Alfaro M."/>
            <person name="Sun H."/>
            <person name="Tritt A."/>
            <person name="Yoshinaga Y."/>
            <person name="Zwiers L.-H."/>
            <person name="Turgeon B."/>
            <person name="Goodwin S."/>
            <person name="Spatafora J."/>
            <person name="Crous P."/>
            <person name="Grigoriev I."/>
        </authorList>
    </citation>
    <scope>NUCLEOTIDE SEQUENCE</scope>
    <source>
        <strain evidence="1">CBS 207.26</strain>
    </source>
</reference>
<proteinExistence type="predicted"/>
<evidence type="ECO:0000313" key="1">
    <source>
        <dbReference type="EMBL" id="KAF2194018.1"/>
    </source>
</evidence>
<name>A0A6A6ETE8_9PEZI</name>
<protein>
    <submittedName>
        <fullName evidence="1">Uncharacterized protein</fullName>
    </submittedName>
</protein>
<dbReference type="EMBL" id="ML994612">
    <property type="protein sequence ID" value="KAF2194018.1"/>
    <property type="molecule type" value="Genomic_DNA"/>
</dbReference>
<evidence type="ECO:0000313" key="2">
    <source>
        <dbReference type="Proteomes" id="UP000800200"/>
    </source>
</evidence>
<keyword evidence="2" id="KW-1185">Reference proteome</keyword>
<dbReference type="OrthoDB" id="3799195at2759"/>
<sequence length="182" mass="20109">MPKSVLPILSVCRHSPLLASQILTVSSLDADASRAEPWEKATDQMKVYQEDGVQKLAYRKCAILAGVSQDNEAKLARGGTKDFQRETWVRCQPYSYYCISIACAISLSENSFGRELSLRMCIEPLPTSASSKPCAELTARVRHPESGEDAPDPVQITISDGELMDDSCQNNFYMPGPGHRYC</sequence>
<dbReference type="AlphaFoldDB" id="A0A6A6ETE8"/>
<dbReference type="Proteomes" id="UP000800200">
    <property type="component" value="Unassembled WGS sequence"/>
</dbReference>
<accession>A0A6A6ETE8</accession>
<organism evidence="1 2">
    <name type="scientific">Zopfia rhizophila CBS 207.26</name>
    <dbReference type="NCBI Taxonomy" id="1314779"/>
    <lineage>
        <taxon>Eukaryota</taxon>
        <taxon>Fungi</taxon>
        <taxon>Dikarya</taxon>
        <taxon>Ascomycota</taxon>
        <taxon>Pezizomycotina</taxon>
        <taxon>Dothideomycetes</taxon>
        <taxon>Dothideomycetes incertae sedis</taxon>
        <taxon>Zopfiaceae</taxon>
        <taxon>Zopfia</taxon>
    </lineage>
</organism>
<gene>
    <name evidence="1" type="ORF">K469DRAFT_189730</name>
</gene>